<protein>
    <submittedName>
        <fullName evidence="1">Uncharacterized protein</fullName>
    </submittedName>
</protein>
<name>A0A1J5HD82_9BACT</name>
<dbReference type="EMBL" id="MNZM01000114">
    <property type="protein sequence ID" value="OIP82411.1"/>
    <property type="molecule type" value="Genomic_DNA"/>
</dbReference>
<evidence type="ECO:0000313" key="1">
    <source>
        <dbReference type="EMBL" id="OIP82411.1"/>
    </source>
</evidence>
<organism evidence="1 2">
    <name type="scientific">Candidatus Roizmanbacteria bacterium CG2_30_33_16</name>
    <dbReference type="NCBI Taxonomy" id="1805340"/>
    <lineage>
        <taxon>Bacteria</taxon>
        <taxon>Candidatus Roizmaniibacteriota</taxon>
    </lineage>
</organism>
<dbReference type="Proteomes" id="UP000183758">
    <property type="component" value="Unassembled WGS sequence"/>
</dbReference>
<proteinExistence type="predicted"/>
<dbReference type="Gene3D" id="3.40.50.450">
    <property type="match status" value="1"/>
</dbReference>
<dbReference type="AlphaFoldDB" id="A0A1J5HD82"/>
<comment type="caution">
    <text evidence="1">The sequence shown here is derived from an EMBL/GenBank/DDBJ whole genome shotgun (WGS) entry which is preliminary data.</text>
</comment>
<gene>
    <name evidence="1" type="ORF">AUK04_04755</name>
</gene>
<sequence length="195" mass="23225">MKVFFTASQRGKKYFGEYYKRIFNHLVKLGYQHTDDMIIKIDSKDFYQQLEEKGYEKHKWLFHNFVKQVKIADIVVFELSLHSLSIGFMIEKALEIGKPVVILYVEENLPYFLAGITDERLHLIEYDTNNLETKLEETMKIARSNVDTRFNFFVSRDMLNYLNEVSNKLEITKSTYIRNLINEHRKKFTNQSNAS</sequence>
<evidence type="ECO:0000313" key="2">
    <source>
        <dbReference type="Proteomes" id="UP000183758"/>
    </source>
</evidence>
<accession>A0A1J5HD82</accession>
<reference evidence="1 2" key="1">
    <citation type="journal article" date="2016" name="Environ. Microbiol.">
        <title>Genomic resolution of a cold subsurface aquifer community provides metabolic insights for novel microbes adapted to high CO concentrations.</title>
        <authorList>
            <person name="Probst A.J."/>
            <person name="Castelle C.J."/>
            <person name="Singh A."/>
            <person name="Brown C.T."/>
            <person name="Anantharaman K."/>
            <person name="Sharon I."/>
            <person name="Hug L.A."/>
            <person name="Burstein D."/>
            <person name="Emerson J.B."/>
            <person name="Thomas B.C."/>
            <person name="Banfield J.F."/>
        </authorList>
    </citation>
    <scope>NUCLEOTIDE SEQUENCE [LARGE SCALE GENOMIC DNA]</scope>
    <source>
        <strain evidence="1">CG2_30_33_16</strain>
    </source>
</reference>